<evidence type="ECO:0000256" key="2">
    <source>
        <dbReference type="SAM" id="MobiDB-lite"/>
    </source>
</evidence>
<evidence type="ECO:0000313" key="4">
    <source>
        <dbReference type="EMBL" id="KAJ8902014.1"/>
    </source>
</evidence>
<feature type="domain" description="BRCT" evidence="3">
    <location>
        <begin position="392"/>
        <end position="475"/>
    </location>
</feature>
<dbReference type="AlphaFoldDB" id="A0AAV8UHP4"/>
<feature type="domain" description="BRCT" evidence="3">
    <location>
        <begin position="174"/>
        <end position="262"/>
    </location>
</feature>
<dbReference type="InterPro" id="IPR059215">
    <property type="entry name" value="BRCT2_TopBP1-like"/>
</dbReference>
<reference evidence="4 5" key="1">
    <citation type="journal article" date="2023" name="Nat. Commun.">
        <title>Origin of minicircular mitochondrial genomes in red algae.</title>
        <authorList>
            <person name="Lee Y."/>
            <person name="Cho C.H."/>
            <person name="Lee Y.M."/>
            <person name="Park S.I."/>
            <person name="Yang J.H."/>
            <person name="West J.A."/>
            <person name="Bhattacharya D."/>
            <person name="Yoon H.S."/>
        </authorList>
    </citation>
    <scope>NUCLEOTIDE SEQUENCE [LARGE SCALE GENOMIC DNA]</scope>
    <source>
        <strain evidence="4 5">CCMP1338</strain>
        <tissue evidence="4">Whole cell</tissue>
    </source>
</reference>
<dbReference type="GO" id="GO:0007095">
    <property type="term" value="P:mitotic G2 DNA damage checkpoint signaling"/>
    <property type="evidence" value="ECO:0007669"/>
    <property type="project" value="TreeGrafter"/>
</dbReference>
<feature type="region of interest" description="Disordered" evidence="2">
    <location>
        <begin position="585"/>
        <end position="612"/>
    </location>
</feature>
<organism evidence="4 5">
    <name type="scientific">Rhodosorus marinus</name>
    <dbReference type="NCBI Taxonomy" id="101924"/>
    <lineage>
        <taxon>Eukaryota</taxon>
        <taxon>Rhodophyta</taxon>
        <taxon>Stylonematophyceae</taxon>
        <taxon>Stylonematales</taxon>
        <taxon>Stylonemataceae</taxon>
        <taxon>Rhodosorus</taxon>
    </lineage>
</organism>
<dbReference type="Proteomes" id="UP001157974">
    <property type="component" value="Unassembled WGS sequence"/>
</dbReference>
<feature type="domain" description="BRCT" evidence="3">
    <location>
        <begin position="509"/>
        <end position="578"/>
    </location>
</feature>
<sequence length="714" mass="78152">MTPLTDRKVFTSFRFGGSATSSLKKLATDNGAILVKDVGSADLAIFPSLDDVDDLELTKAPASALVTTHVVVMEAVENELELPASGFLRFNCLRDCLISTTGLSKVGSSEVAKIVRELGGKFSRNFSSGTTHLIAEIAASEKHRAAMRTMKQVVSREWIEECWATGRRAEEKEFPVKPLAGLVVSATGLSFKERAAVEKLCVKLGASFMATLTREASHLIAGAPNGPKYDFAVRNRIRVVRPKWLDACEAKGSFVDESEFEINEPNSHQEISALFLDSCCVFLAEVTPIEERYLLRKLRSGGATRSPRLTEQTSHVVVGAQFNPSEEALERYREVTKYGTRFVMSQWLESCLSAKMNVPVDGFEVELVRHEKATDSGKRQRRPNHVMDDMVPPSDIFRGLRIGVQHEEDAALVVRGGGKVMRYDSDSLAFEGVPTHVVLDHGSQKLAAQGTCVSRKWLSSCLMVNSLLPVDSNRLYSPITSKLPIAKMDRMNITVSGFYVKTPDGFPLRGSLAALIRLLGATFSERMARKSTTQLICESASGDKYARARDWGIPCLSVDWLYSCADHGEIMETLPFIVRAEASGSAEKTVGDSTSDIQRGGTPSTSEDNGSAKLLMSLTKKWSSSSSTKKHVVSLRAPAAQTATNNADDSSRALKVSELDSIFEDGEEQPSAELSQAQMVTYKANPKKKAKKDSSEFNKSHSSPSENELTQSTY</sequence>
<feature type="region of interest" description="Disordered" evidence="2">
    <location>
        <begin position="683"/>
        <end position="714"/>
    </location>
</feature>
<evidence type="ECO:0000256" key="1">
    <source>
        <dbReference type="ARBA" id="ARBA00022737"/>
    </source>
</evidence>
<dbReference type="Pfam" id="PF12738">
    <property type="entry name" value="PTCB-BRCT"/>
    <property type="match status" value="2"/>
</dbReference>
<gene>
    <name evidence="4" type="ORF">NDN08_004215</name>
</gene>
<proteinExistence type="predicted"/>
<evidence type="ECO:0000259" key="3">
    <source>
        <dbReference type="PROSITE" id="PS50172"/>
    </source>
</evidence>
<dbReference type="InterPro" id="IPR036420">
    <property type="entry name" value="BRCT_dom_sf"/>
</dbReference>
<dbReference type="GO" id="GO:0006270">
    <property type="term" value="P:DNA replication initiation"/>
    <property type="evidence" value="ECO:0007669"/>
    <property type="project" value="TreeGrafter"/>
</dbReference>
<accession>A0AAV8UHP4</accession>
<keyword evidence="1" id="KW-0677">Repeat</keyword>
<dbReference type="PROSITE" id="PS50172">
    <property type="entry name" value="BRCT"/>
    <property type="match status" value="5"/>
</dbReference>
<comment type="caution">
    <text evidence="4">The sequence shown here is derived from an EMBL/GenBank/DDBJ whole genome shotgun (WGS) entry which is preliminary data.</text>
</comment>
<feature type="compositionally biased region" description="Polar residues" evidence="2">
    <location>
        <begin position="591"/>
        <end position="609"/>
    </location>
</feature>
<dbReference type="InterPro" id="IPR001357">
    <property type="entry name" value="BRCT_dom"/>
</dbReference>
<dbReference type="GO" id="GO:0033314">
    <property type="term" value="P:mitotic DNA replication checkpoint signaling"/>
    <property type="evidence" value="ECO:0007669"/>
    <property type="project" value="TreeGrafter"/>
</dbReference>
<dbReference type="PANTHER" id="PTHR13561:SF20">
    <property type="entry name" value="DNA TOPOISOMERASE 2-BINDING PROTEIN 1"/>
    <property type="match status" value="1"/>
</dbReference>
<feature type="domain" description="BRCT" evidence="3">
    <location>
        <begin position="109"/>
        <end position="176"/>
    </location>
</feature>
<dbReference type="SMART" id="SM00292">
    <property type="entry name" value="BRCT"/>
    <property type="match status" value="4"/>
</dbReference>
<protein>
    <recommendedName>
        <fullName evidence="3">BRCT domain-containing protein</fullName>
    </recommendedName>
</protein>
<dbReference type="Pfam" id="PF00533">
    <property type="entry name" value="BRCT"/>
    <property type="match status" value="2"/>
</dbReference>
<feature type="compositionally biased region" description="Polar residues" evidence="2">
    <location>
        <begin position="700"/>
        <end position="714"/>
    </location>
</feature>
<dbReference type="SUPFAM" id="SSF52113">
    <property type="entry name" value="BRCT domain"/>
    <property type="match status" value="5"/>
</dbReference>
<dbReference type="Gene3D" id="3.40.50.10190">
    <property type="entry name" value="BRCT domain"/>
    <property type="match status" value="4"/>
</dbReference>
<dbReference type="EMBL" id="JAMWBK010000010">
    <property type="protein sequence ID" value="KAJ8902014.1"/>
    <property type="molecule type" value="Genomic_DNA"/>
</dbReference>
<dbReference type="CDD" id="cd17731">
    <property type="entry name" value="BRCT_TopBP1_rpt2_like"/>
    <property type="match status" value="2"/>
</dbReference>
<name>A0AAV8UHP4_9RHOD</name>
<feature type="domain" description="BRCT" evidence="3">
    <location>
        <begin position="270"/>
        <end position="365"/>
    </location>
</feature>
<keyword evidence="5" id="KW-1185">Reference proteome</keyword>
<dbReference type="PANTHER" id="PTHR13561">
    <property type="entry name" value="DNA REPLICATION REGULATOR DPB11-RELATED"/>
    <property type="match status" value="1"/>
</dbReference>
<evidence type="ECO:0000313" key="5">
    <source>
        <dbReference type="Proteomes" id="UP001157974"/>
    </source>
</evidence>